<reference evidence="1" key="1">
    <citation type="submission" date="2005-09" db="EMBL/GenBank/DDBJ databases">
        <title>Annotation of Vibrio cholerae MO10.</title>
        <authorList>
            <person name="Colwell R."/>
            <person name="Grim C.J."/>
            <person name="Young S."/>
            <person name="Jaffe D."/>
            <person name="Gnerre S."/>
            <person name="Berlin A."/>
            <person name="Heiman D."/>
            <person name="Hepburn T."/>
            <person name="Shea T."/>
            <person name="Sykes S."/>
            <person name="Yandava C."/>
            <person name="Alvarado L."/>
            <person name="Kodira C."/>
            <person name="Borodovsky M."/>
            <person name="Heidelberg J."/>
            <person name="Lander E."/>
            <person name="Galagan J."/>
            <person name="Nusbaum C."/>
            <person name="Birren B."/>
        </authorList>
    </citation>
    <scope>NUCLEOTIDE SEQUENCE [LARGE SCALE GENOMIC DNA]</scope>
    <source>
        <strain evidence="1">MO10</strain>
    </source>
</reference>
<reference evidence="1" key="2">
    <citation type="submission" date="2008-07" db="EMBL/GenBank/DDBJ databases">
        <authorList>
            <consortium name="Broad Institute Genome Sequencing Platform"/>
            <person name="Colwell R."/>
            <person name="Grim C.J."/>
            <person name="Young S."/>
            <person name="Jaffe D."/>
            <person name="Gnerre S."/>
            <person name="Berlin A."/>
            <person name="Heiman D."/>
            <person name="Hepburn T."/>
            <person name="Shea T."/>
            <person name="Sykes S."/>
            <person name="Alvarado L."/>
            <person name="Kodira C."/>
            <person name="Heidelberg J."/>
            <person name="Lander E."/>
            <person name="Galagan J."/>
            <person name="Nusbaum C."/>
            <person name="Birren B."/>
        </authorList>
    </citation>
    <scope>NUCLEOTIDE SEQUENCE [LARGE SCALE GENOMIC DNA]</scope>
    <source>
        <strain evidence="1">MO10</strain>
    </source>
</reference>
<protein>
    <submittedName>
        <fullName evidence="1">Uncharacterized protein</fullName>
    </submittedName>
</protein>
<dbReference type="Proteomes" id="UP000004687">
    <property type="component" value="Unassembled WGS sequence"/>
</dbReference>
<name>A0A0X1KYS0_VIBCO</name>
<dbReference type="HOGENOM" id="CLU_2774846_0_0_6"/>
<dbReference type="RefSeq" id="WP_000729650.1">
    <property type="nucleotide sequence ID" value="NZ_CP060094.1"/>
</dbReference>
<dbReference type="EMBL" id="DS990136">
    <property type="protein sequence ID" value="EET23415.1"/>
    <property type="molecule type" value="Genomic_DNA"/>
</dbReference>
<proteinExistence type="predicted"/>
<sequence length="71" mass="7948">MAALYKIESYSDEAARQIGGFITEHGGRCVVAGFAVITDHLFQQGDAFQVLPLVARTSDQLSEWDYQQFSY</sequence>
<accession>A0A0X1KYS0</accession>
<organism evidence="1">
    <name type="scientific">Vibrio cholerae (strain MO10)</name>
    <dbReference type="NCBI Taxonomy" id="345072"/>
    <lineage>
        <taxon>Bacteria</taxon>
        <taxon>Pseudomonadati</taxon>
        <taxon>Pseudomonadota</taxon>
        <taxon>Gammaproteobacteria</taxon>
        <taxon>Vibrionales</taxon>
        <taxon>Vibrionaceae</taxon>
        <taxon>Vibrio</taxon>
    </lineage>
</organism>
<evidence type="ECO:0000313" key="1">
    <source>
        <dbReference type="EMBL" id="EET23415.1"/>
    </source>
</evidence>
<gene>
    <name evidence="1" type="ORF">VchoM_01442</name>
</gene>
<dbReference type="AlphaFoldDB" id="A0A0X1KYS0"/>